<protein>
    <recommendedName>
        <fullName evidence="4">serine-type D-Ala-D-Ala carboxypeptidase</fullName>
        <ecNumber evidence="4">3.4.16.4</ecNumber>
    </recommendedName>
</protein>
<keyword evidence="7 14" id="KW-0732">Signal</keyword>
<dbReference type="Gene3D" id="2.60.410.10">
    <property type="entry name" value="D-Ala-D-Ala carboxypeptidase, C-terminal domain"/>
    <property type="match status" value="1"/>
</dbReference>
<keyword evidence="9" id="KW-0133">Cell shape</keyword>
<evidence type="ECO:0000256" key="10">
    <source>
        <dbReference type="ARBA" id="ARBA00022984"/>
    </source>
</evidence>
<evidence type="ECO:0000256" key="5">
    <source>
        <dbReference type="ARBA" id="ARBA00022645"/>
    </source>
</evidence>
<dbReference type="SMART" id="SM00936">
    <property type="entry name" value="PBP5_C"/>
    <property type="match status" value="1"/>
</dbReference>
<evidence type="ECO:0000256" key="11">
    <source>
        <dbReference type="ARBA" id="ARBA00023316"/>
    </source>
</evidence>
<dbReference type="Gene3D" id="3.40.710.10">
    <property type="entry name" value="DD-peptidase/beta-lactamase superfamily"/>
    <property type="match status" value="1"/>
</dbReference>
<comment type="function">
    <text evidence="1">Removes C-terminal D-alanyl residues from sugar-peptide cell wall precursors.</text>
</comment>
<dbReference type="InterPro" id="IPR012907">
    <property type="entry name" value="Peptidase_S11_C"/>
</dbReference>
<evidence type="ECO:0000256" key="12">
    <source>
        <dbReference type="ARBA" id="ARBA00034000"/>
    </source>
</evidence>
<keyword evidence="10" id="KW-0573">Peptidoglycan synthesis</keyword>
<keyword evidence="17" id="KW-1185">Reference proteome</keyword>
<evidence type="ECO:0000313" key="17">
    <source>
        <dbReference type="Proteomes" id="UP001628193"/>
    </source>
</evidence>
<evidence type="ECO:0000256" key="2">
    <source>
        <dbReference type="ARBA" id="ARBA00004752"/>
    </source>
</evidence>
<dbReference type="PRINTS" id="PR00725">
    <property type="entry name" value="DADACBPTASE1"/>
</dbReference>
<evidence type="ECO:0000313" key="16">
    <source>
        <dbReference type="EMBL" id="GAB0058601.1"/>
    </source>
</evidence>
<keyword evidence="11" id="KW-0961">Cell wall biogenesis/degradation</keyword>
<evidence type="ECO:0000256" key="13">
    <source>
        <dbReference type="RuleBase" id="RU004016"/>
    </source>
</evidence>
<dbReference type="Proteomes" id="UP001628193">
    <property type="component" value="Unassembled WGS sequence"/>
</dbReference>
<evidence type="ECO:0000256" key="14">
    <source>
        <dbReference type="SAM" id="SignalP"/>
    </source>
</evidence>
<dbReference type="InterPro" id="IPR001967">
    <property type="entry name" value="Peptidase_S11_N"/>
</dbReference>
<reference evidence="16 17" key="1">
    <citation type="submission" date="2024-05" db="EMBL/GenBank/DDBJ databases">
        <authorList>
            <consortium name="Candidatus Magnetaquicoccaceae bacterium FCR-1 genome sequencing consortium"/>
            <person name="Shimoshige H."/>
            <person name="Shimamura S."/>
            <person name="Taoka A."/>
            <person name="Kobayashi H."/>
            <person name="Maekawa T."/>
        </authorList>
    </citation>
    <scope>NUCLEOTIDE SEQUENCE [LARGE SCALE GENOMIC DNA]</scope>
    <source>
        <strain evidence="16 17">FCR-1</strain>
    </source>
</reference>
<dbReference type="InterPro" id="IPR018044">
    <property type="entry name" value="Peptidase_S11"/>
</dbReference>
<feature type="chain" id="PRO_5046535566" description="serine-type D-Ala-D-Ala carboxypeptidase" evidence="14">
    <location>
        <begin position="26"/>
        <end position="381"/>
    </location>
</feature>
<dbReference type="SUPFAM" id="SSF69189">
    <property type="entry name" value="Penicillin-binding protein associated domain"/>
    <property type="match status" value="1"/>
</dbReference>
<dbReference type="InterPro" id="IPR015956">
    <property type="entry name" value="Peniciliin-bd_prot_C_sf"/>
</dbReference>
<dbReference type="SUPFAM" id="SSF56601">
    <property type="entry name" value="beta-lactamase/transpeptidase-like"/>
    <property type="match status" value="1"/>
</dbReference>
<dbReference type="Pfam" id="PF00768">
    <property type="entry name" value="Peptidase_S11"/>
    <property type="match status" value="1"/>
</dbReference>
<evidence type="ECO:0000256" key="9">
    <source>
        <dbReference type="ARBA" id="ARBA00022960"/>
    </source>
</evidence>
<accession>A0ABQ0CCI0</accession>
<evidence type="ECO:0000256" key="7">
    <source>
        <dbReference type="ARBA" id="ARBA00022729"/>
    </source>
</evidence>
<comment type="similarity">
    <text evidence="3 13">Belongs to the peptidase S11 family.</text>
</comment>
<comment type="caution">
    <text evidence="16">The sequence shown here is derived from an EMBL/GenBank/DDBJ whole genome shotgun (WGS) entry which is preliminary data.</text>
</comment>
<keyword evidence="6" id="KW-0645">Protease</keyword>
<comment type="catalytic activity">
    <reaction evidence="12">
        <text>Preferential cleavage: (Ac)2-L-Lys-D-Ala-|-D-Ala. Also transpeptidation of peptidyl-alanyl moieties that are N-acyl substituents of D-alanine.</text>
        <dbReference type="EC" id="3.4.16.4"/>
    </reaction>
</comment>
<proteinExistence type="inferred from homology"/>
<dbReference type="PANTHER" id="PTHR21581">
    <property type="entry name" value="D-ALANYL-D-ALANINE CARBOXYPEPTIDASE"/>
    <property type="match status" value="1"/>
</dbReference>
<dbReference type="InterPro" id="IPR012338">
    <property type="entry name" value="Beta-lactam/transpept-like"/>
</dbReference>
<dbReference type="EMBL" id="BAAFGK010000005">
    <property type="protein sequence ID" value="GAB0058601.1"/>
    <property type="molecule type" value="Genomic_DNA"/>
</dbReference>
<dbReference type="InterPro" id="IPR037167">
    <property type="entry name" value="Peptidase_S11_C_sf"/>
</dbReference>
<feature type="signal peptide" evidence="14">
    <location>
        <begin position="1"/>
        <end position="25"/>
    </location>
</feature>
<dbReference type="RefSeq" id="WP_420906321.1">
    <property type="nucleotide sequence ID" value="NZ_BAAFGK010000005.1"/>
</dbReference>
<name>A0ABQ0CCI0_9PROT</name>
<evidence type="ECO:0000256" key="1">
    <source>
        <dbReference type="ARBA" id="ARBA00003217"/>
    </source>
</evidence>
<gene>
    <name evidence="16" type="primary">dacC</name>
    <name evidence="16" type="ORF">SIID45300_02952</name>
</gene>
<organism evidence="16 17">
    <name type="scientific">Candidatus Magnetaquiglobus chichijimensis</name>
    <dbReference type="NCBI Taxonomy" id="3141448"/>
    <lineage>
        <taxon>Bacteria</taxon>
        <taxon>Pseudomonadati</taxon>
        <taxon>Pseudomonadota</taxon>
        <taxon>Magnetococcia</taxon>
        <taxon>Magnetococcales</taxon>
        <taxon>Candidatus Magnetaquicoccaceae</taxon>
        <taxon>Candidatus Magnetaquiglobus</taxon>
    </lineage>
</organism>
<evidence type="ECO:0000256" key="6">
    <source>
        <dbReference type="ARBA" id="ARBA00022670"/>
    </source>
</evidence>
<keyword evidence="5 16" id="KW-0121">Carboxypeptidase</keyword>
<reference evidence="16 17" key="2">
    <citation type="submission" date="2024-09" db="EMBL/GenBank/DDBJ databases">
        <title>Draft genome sequence of Candidatus Magnetaquicoccaceae bacterium FCR-1.</title>
        <authorList>
            <person name="Shimoshige H."/>
            <person name="Shimamura S."/>
            <person name="Taoka A."/>
            <person name="Kobayashi H."/>
            <person name="Maekawa T."/>
        </authorList>
    </citation>
    <scope>NUCLEOTIDE SEQUENCE [LARGE SCALE GENOMIC DNA]</scope>
    <source>
        <strain evidence="16 17">FCR-1</strain>
    </source>
</reference>
<dbReference type="EC" id="3.4.16.4" evidence="4"/>
<evidence type="ECO:0000259" key="15">
    <source>
        <dbReference type="SMART" id="SM00936"/>
    </source>
</evidence>
<sequence length="381" mass="41725">MGPHRAISWVVMLLLMPLLVGVALAADEAPPKVRGTAGLLGDIDSGRVIHAQDVDTRLPPASLTKVMTLYLIYEALAAGTVKLDAELLVSENAWRTGGSKTFVKVGDKVKVEDLIRGIAIQSGNDACVVMAEHLSGSESAFVAKMNAKAVELGLTNTHFTNATGLPDPEHYTSARDLFTLAVSLMRKFPQYSHYSQEKQFTFNGIRQHNRNNLLWRDPIVTGLKTGHTREAGYCLVATSDKEGQRLVAVVMGATTRKIREDDALRLIHYGNRMFETVKFFDAKATVRKLRVWKGTEREVEGVVSEPLVVTVPRKERGSVEVGVSYDEPLVAPIQTGQKIGAVVVKAGGKELFTRDLVAGNAVERGNVFRVMFDSVRVTLGW</sequence>
<dbReference type="Pfam" id="PF07943">
    <property type="entry name" value="PBP5_C"/>
    <property type="match status" value="1"/>
</dbReference>
<feature type="domain" description="Peptidase S11 D-Ala-D-Ala carboxypeptidase A C-terminal" evidence="15">
    <location>
        <begin position="274"/>
        <end position="364"/>
    </location>
</feature>
<evidence type="ECO:0000256" key="3">
    <source>
        <dbReference type="ARBA" id="ARBA00007164"/>
    </source>
</evidence>
<dbReference type="GO" id="GO:0009002">
    <property type="term" value="F:serine-type D-Ala-D-Ala carboxypeptidase activity"/>
    <property type="evidence" value="ECO:0007669"/>
    <property type="project" value="UniProtKB-EC"/>
</dbReference>
<keyword evidence="8 16" id="KW-0378">Hydrolase</keyword>
<dbReference type="PANTHER" id="PTHR21581:SF6">
    <property type="entry name" value="TRAFFICKING PROTEIN PARTICLE COMPLEX SUBUNIT 12"/>
    <property type="match status" value="1"/>
</dbReference>
<evidence type="ECO:0000256" key="4">
    <source>
        <dbReference type="ARBA" id="ARBA00012448"/>
    </source>
</evidence>
<comment type="pathway">
    <text evidence="2">Cell wall biogenesis; peptidoglycan biosynthesis.</text>
</comment>
<evidence type="ECO:0000256" key="8">
    <source>
        <dbReference type="ARBA" id="ARBA00022801"/>
    </source>
</evidence>